<dbReference type="AlphaFoldDB" id="A0A0S4KML1"/>
<feature type="non-terminal residue" evidence="3">
    <location>
        <position position="1"/>
    </location>
</feature>
<keyword evidence="2" id="KW-0472">Membrane</keyword>
<feature type="transmembrane region" description="Helical" evidence="2">
    <location>
        <begin position="370"/>
        <end position="394"/>
    </location>
</feature>
<reference evidence="4" key="1">
    <citation type="submission" date="2015-09" db="EMBL/GenBank/DDBJ databases">
        <authorList>
            <consortium name="Pathogen Informatics"/>
        </authorList>
    </citation>
    <scope>NUCLEOTIDE SEQUENCE [LARGE SCALE GENOMIC DNA]</scope>
    <source>
        <strain evidence="4">Lake Konstanz</strain>
    </source>
</reference>
<dbReference type="Proteomes" id="UP000051952">
    <property type="component" value="Unassembled WGS sequence"/>
</dbReference>
<accession>A0A0S4KML1</accession>
<sequence>RGLTNNRATTVSGNRPSCACTCSAGWAGADCSLRVCAIGPDCNTTGTKAAGGTYPKCVCTCKLHFGGLTCARPLTASVSPSNDVTSSKSISHDATPSDSATSTNELSSAHTASSSPPTHTKSTSPTISRTPTMTHTATPSPSQTNASTKTSSQISRNTSRTFSLTASKSLFGESWTGSNWSESLSIPFSSETSASATATGGFFSLSSTMLRSATLAHARSSTTSITESCAFPQLPPRLAPAAELVGGCTAHLPPTWTARVSSCIVGSSRIESDSSAVTFSRTALSYPYLLILPMVQQRQWRYSCPRPTAAESEEDVTCSVTQDDEKMVLLTLLMTTPVASVILECGTLSINVSWTVVWAEPMSAAVEVAAAIAAGGALLSGSGSAAAAMALVSLMSCSGKAPALASLGYVVSVFFELGFSGMAVGNIGLIVGLHLVHFSCVAAWKFVRRSPSLALASSDMRFPALSLLIACWLLPGSVYGAVAAITGNDDAAIGAVVLGLVCISIGISQFLLHHEVLPHASYVPHDRSLLSKGTRFPVLWWLIPESQWSPPTVVRRYHPLLTSRCRAHCWTAVMDTLLTCLLSVVAALGVGGNVSSCRAALIVVALPFFRVRRCTCGASCPSIPDGSFGVPVHSVGLRCLVCPQAV</sequence>
<feature type="compositionally biased region" description="Polar residues" evidence="1">
    <location>
        <begin position="127"/>
        <end position="158"/>
    </location>
</feature>
<dbReference type="OrthoDB" id="283575at2759"/>
<feature type="transmembrane region" description="Helical" evidence="2">
    <location>
        <begin position="491"/>
        <end position="512"/>
    </location>
</feature>
<evidence type="ECO:0000313" key="3">
    <source>
        <dbReference type="EMBL" id="CUI14113.1"/>
    </source>
</evidence>
<proteinExistence type="predicted"/>
<protein>
    <submittedName>
        <fullName evidence="3">DGF-1-like protein, putative</fullName>
    </submittedName>
</protein>
<keyword evidence="2" id="KW-0812">Transmembrane</keyword>
<keyword evidence="2" id="KW-1133">Transmembrane helix</keyword>
<dbReference type="EMBL" id="CYKH01000497">
    <property type="protein sequence ID" value="CUI14113.1"/>
    <property type="molecule type" value="Genomic_DNA"/>
</dbReference>
<organism evidence="3 4">
    <name type="scientific">Bodo saltans</name>
    <name type="common">Flagellated protozoan</name>
    <dbReference type="NCBI Taxonomy" id="75058"/>
    <lineage>
        <taxon>Eukaryota</taxon>
        <taxon>Discoba</taxon>
        <taxon>Euglenozoa</taxon>
        <taxon>Kinetoplastea</taxon>
        <taxon>Metakinetoplastina</taxon>
        <taxon>Eubodonida</taxon>
        <taxon>Bodonidae</taxon>
        <taxon>Bodo</taxon>
    </lineage>
</organism>
<keyword evidence="4" id="KW-1185">Reference proteome</keyword>
<feature type="region of interest" description="Disordered" evidence="1">
    <location>
        <begin position="80"/>
        <end position="158"/>
    </location>
</feature>
<evidence type="ECO:0000256" key="1">
    <source>
        <dbReference type="SAM" id="MobiDB-lite"/>
    </source>
</evidence>
<evidence type="ECO:0000313" key="4">
    <source>
        <dbReference type="Proteomes" id="UP000051952"/>
    </source>
</evidence>
<dbReference type="VEuPathDB" id="TriTrypDB:BSAL_69705"/>
<feature type="compositionally biased region" description="Low complexity" evidence="1">
    <location>
        <begin position="107"/>
        <end position="126"/>
    </location>
</feature>
<feature type="compositionally biased region" description="Polar residues" evidence="1">
    <location>
        <begin position="80"/>
        <end position="106"/>
    </location>
</feature>
<feature type="transmembrane region" description="Helical" evidence="2">
    <location>
        <begin position="465"/>
        <end position="485"/>
    </location>
</feature>
<evidence type="ECO:0000256" key="2">
    <source>
        <dbReference type="SAM" id="Phobius"/>
    </source>
</evidence>
<name>A0A0S4KML1_BODSA</name>
<dbReference type="OMA" id="ESCAFPQ"/>
<gene>
    <name evidence="3" type="ORF">BSAL_69705</name>
</gene>
<feature type="transmembrane region" description="Helical" evidence="2">
    <location>
        <begin position="328"/>
        <end position="350"/>
    </location>
</feature>